<dbReference type="Proteomes" id="UP001627154">
    <property type="component" value="Unassembled WGS sequence"/>
</dbReference>
<dbReference type="AlphaFoldDB" id="A0ABD2WNY5"/>
<evidence type="ECO:0000313" key="3">
    <source>
        <dbReference type="EMBL" id="KAL3394316.1"/>
    </source>
</evidence>
<sequence>MSDNQKDNKVEVSVEEVGVQEDKQDHLEADKLAEVRESLVPEEAVAKNSEECGDKADGKMADSPAAINHGGEKAEEATSVEAVSQALVKVELTHEQTAETGIAAAWAEVEKKLISTRARYLEVRAEEKAALAMYDNFINNFGRDGVKLAGDWAWKAESFKQERDAAWKVIVRRREECETREVQAAELKRKQLKAEQAKRTLEETAAKARAALLAATRAYEESIKEVSFAEVATRKPTHSLHGQVYSCSVCGCLGVRRAAECPRRGMHYFENQRKREAAAGGPTGPKKEGQEDQDEEKAGA</sequence>
<feature type="region of interest" description="Disordered" evidence="2">
    <location>
        <begin position="270"/>
        <end position="300"/>
    </location>
</feature>
<protein>
    <submittedName>
        <fullName evidence="3">Uncharacterized protein</fullName>
    </submittedName>
</protein>
<feature type="region of interest" description="Disordered" evidence="2">
    <location>
        <begin position="39"/>
        <end position="78"/>
    </location>
</feature>
<keyword evidence="4" id="KW-1185">Reference proteome</keyword>
<comment type="caution">
    <text evidence="3">The sequence shown here is derived from an EMBL/GenBank/DDBJ whole genome shotgun (WGS) entry which is preliminary data.</text>
</comment>
<proteinExistence type="predicted"/>
<feature type="coiled-coil region" evidence="1">
    <location>
        <begin position="175"/>
        <end position="207"/>
    </location>
</feature>
<feature type="compositionally biased region" description="Basic and acidic residues" evidence="2">
    <location>
        <begin position="39"/>
        <end position="60"/>
    </location>
</feature>
<gene>
    <name evidence="3" type="ORF">TKK_011336</name>
</gene>
<feature type="compositionally biased region" description="Basic and acidic residues" evidence="2">
    <location>
        <begin position="285"/>
        <end position="300"/>
    </location>
</feature>
<dbReference type="EMBL" id="JBJJXI010000092">
    <property type="protein sequence ID" value="KAL3394316.1"/>
    <property type="molecule type" value="Genomic_DNA"/>
</dbReference>
<evidence type="ECO:0000313" key="4">
    <source>
        <dbReference type="Proteomes" id="UP001627154"/>
    </source>
</evidence>
<feature type="compositionally biased region" description="Basic and acidic residues" evidence="2">
    <location>
        <begin position="1"/>
        <end position="12"/>
    </location>
</feature>
<keyword evidence="1" id="KW-0175">Coiled coil</keyword>
<feature type="region of interest" description="Disordered" evidence="2">
    <location>
        <begin position="1"/>
        <end position="26"/>
    </location>
</feature>
<evidence type="ECO:0000256" key="2">
    <source>
        <dbReference type="SAM" id="MobiDB-lite"/>
    </source>
</evidence>
<evidence type="ECO:0000256" key="1">
    <source>
        <dbReference type="SAM" id="Coils"/>
    </source>
</evidence>
<organism evidence="3 4">
    <name type="scientific">Trichogramma kaykai</name>
    <dbReference type="NCBI Taxonomy" id="54128"/>
    <lineage>
        <taxon>Eukaryota</taxon>
        <taxon>Metazoa</taxon>
        <taxon>Ecdysozoa</taxon>
        <taxon>Arthropoda</taxon>
        <taxon>Hexapoda</taxon>
        <taxon>Insecta</taxon>
        <taxon>Pterygota</taxon>
        <taxon>Neoptera</taxon>
        <taxon>Endopterygota</taxon>
        <taxon>Hymenoptera</taxon>
        <taxon>Apocrita</taxon>
        <taxon>Proctotrupomorpha</taxon>
        <taxon>Chalcidoidea</taxon>
        <taxon>Trichogrammatidae</taxon>
        <taxon>Trichogramma</taxon>
    </lineage>
</organism>
<reference evidence="3 4" key="1">
    <citation type="journal article" date="2024" name="bioRxiv">
        <title>A reference genome for Trichogramma kaykai: A tiny desert-dwelling parasitoid wasp with competing sex-ratio distorters.</title>
        <authorList>
            <person name="Culotta J."/>
            <person name="Lindsey A.R."/>
        </authorList>
    </citation>
    <scope>NUCLEOTIDE SEQUENCE [LARGE SCALE GENOMIC DNA]</scope>
    <source>
        <strain evidence="3 4">KSX58</strain>
    </source>
</reference>
<accession>A0ABD2WNY5</accession>
<name>A0ABD2WNY5_9HYME</name>